<sequence>MHMLLRITTKSIMSKCDQKNLLMRLAVLQLKKKKCNIPPVLNDKIICCEYSTFFKEYSTFKHRLYILFDYTLLCCFYNRLSEMGLSRIFCTNFFLVVLYVTVSLNFILCVEVPNIKECIYLDAYSVRCWWERPIDNYPATYTLIYVKDKDPNKTKHKCNPTFLQAASHVTEYCEFGHGVTFFTKFKIFLSVNCSQHTSTPSRCTNDTGNVTLFTCTPDQVVLAAPPRDVSVDLRHQMIAWKQPLKADSMLSFIFEVKRVKYKVMYKEIYDTTESSFLKDQWKIWYVGEKTEFHFRMLIPGVSYQVKVYASINTSLTALHNSDLWEQPSNLTTFTVPYKDSFYSRSSTFAPYTFATTRSQLITEDTFATTRSQLITEATVQSKSSENLAIAASFAIVTAILLTYVFIYCLLCKNYCCCGPSKVKIPNPVIMIELENLAQVNNLTRVATLDENPDSFLPHASLLQRHSVTAVAGELTECQFFQQATCLPQHDQVDNVFVVNKHLCGEREITLLEEQHLHHDVKEISGVLASTLRHK</sequence>
<dbReference type="Proteomes" id="UP001642483">
    <property type="component" value="Unassembled WGS sequence"/>
</dbReference>
<accession>A0ABP0G0Y5</accession>
<dbReference type="SUPFAM" id="SSF49265">
    <property type="entry name" value="Fibronectin type III"/>
    <property type="match status" value="2"/>
</dbReference>
<keyword evidence="1" id="KW-0472">Membrane</keyword>
<feature type="transmembrane region" description="Helical" evidence="1">
    <location>
        <begin position="88"/>
        <end position="108"/>
    </location>
</feature>
<dbReference type="InterPro" id="IPR013783">
    <property type="entry name" value="Ig-like_fold"/>
</dbReference>
<dbReference type="Gene3D" id="2.60.40.10">
    <property type="entry name" value="Immunoglobulins"/>
    <property type="match status" value="1"/>
</dbReference>
<reference evidence="2 3" key="1">
    <citation type="submission" date="2024-02" db="EMBL/GenBank/DDBJ databases">
        <authorList>
            <person name="Daric V."/>
            <person name="Darras S."/>
        </authorList>
    </citation>
    <scope>NUCLEOTIDE SEQUENCE [LARGE SCALE GENOMIC DNA]</scope>
</reference>
<keyword evidence="1" id="KW-1133">Transmembrane helix</keyword>
<evidence type="ECO:0000313" key="2">
    <source>
        <dbReference type="EMBL" id="CAK8685494.1"/>
    </source>
</evidence>
<dbReference type="CDD" id="cd00063">
    <property type="entry name" value="FN3"/>
    <property type="match status" value="1"/>
</dbReference>
<proteinExistence type="predicted"/>
<dbReference type="EMBL" id="CAWYQH010000100">
    <property type="protein sequence ID" value="CAK8685494.1"/>
    <property type="molecule type" value="Genomic_DNA"/>
</dbReference>
<comment type="caution">
    <text evidence="2">The sequence shown here is derived from an EMBL/GenBank/DDBJ whole genome shotgun (WGS) entry which is preliminary data.</text>
</comment>
<dbReference type="InterPro" id="IPR003961">
    <property type="entry name" value="FN3_dom"/>
</dbReference>
<evidence type="ECO:0000256" key="1">
    <source>
        <dbReference type="SAM" id="Phobius"/>
    </source>
</evidence>
<name>A0ABP0G0Y5_CLALP</name>
<feature type="transmembrane region" description="Helical" evidence="1">
    <location>
        <begin position="387"/>
        <end position="410"/>
    </location>
</feature>
<gene>
    <name evidence="2" type="ORF">CVLEPA_LOCUS16622</name>
</gene>
<keyword evidence="3" id="KW-1185">Reference proteome</keyword>
<protein>
    <submittedName>
        <fullName evidence="2">Uncharacterized protein</fullName>
    </submittedName>
</protein>
<evidence type="ECO:0000313" key="3">
    <source>
        <dbReference type="Proteomes" id="UP001642483"/>
    </source>
</evidence>
<organism evidence="2 3">
    <name type="scientific">Clavelina lepadiformis</name>
    <name type="common">Light-bulb sea squirt</name>
    <name type="synonym">Ascidia lepadiformis</name>
    <dbReference type="NCBI Taxonomy" id="159417"/>
    <lineage>
        <taxon>Eukaryota</taxon>
        <taxon>Metazoa</taxon>
        <taxon>Chordata</taxon>
        <taxon>Tunicata</taxon>
        <taxon>Ascidiacea</taxon>
        <taxon>Aplousobranchia</taxon>
        <taxon>Clavelinidae</taxon>
        <taxon>Clavelina</taxon>
    </lineage>
</organism>
<dbReference type="InterPro" id="IPR036116">
    <property type="entry name" value="FN3_sf"/>
</dbReference>
<keyword evidence="1" id="KW-0812">Transmembrane</keyword>